<dbReference type="GO" id="GO:0030151">
    <property type="term" value="F:molybdenum ion binding"/>
    <property type="evidence" value="ECO:0007669"/>
    <property type="project" value="InterPro"/>
</dbReference>
<dbReference type="InterPro" id="IPR052353">
    <property type="entry name" value="Benzoxazolinone_Detox_Enz"/>
</dbReference>
<dbReference type="OrthoDB" id="9786134at2"/>
<dbReference type="GO" id="GO:0003824">
    <property type="term" value="F:catalytic activity"/>
    <property type="evidence" value="ECO:0007669"/>
    <property type="project" value="InterPro"/>
</dbReference>
<dbReference type="SUPFAM" id="SSF50800">
    <property type="entry name" value="PK beta-barrel domain-like"/>
    <property type="match status" value="1"/>
</dbReference>
<sequence>MKVIATNIGKATSFLHNGKKELTGIYKYPTPNPLFLGKTDVQNDSVIDRKHHGGVHKACYLFSSEHYPYWKKLYPKLDWDWGMFGENLTVQGLDESQIRIGDIYAIGSAVVQVSQPREPCYKLGVRFGDAKIIKQFIDYGYPGTYVRILEEGWATKGDALVLKEMSANTLSIRECFNLILAKEKDPISLQKAIDNLALPEYKRERLLKYALSKK</sequence>
<keyword evidence="3" id="KW-1185">Reference proteome</keyword>
<evidence type="ECO:0000313" key="2">
    <source>
        <dbReference type="EMBL" id="RTE51644.1"/>
    </source>
</evidence>
<dbReference type="PROSITE" id="PS51340">
    <property type="entry name" value="MOSC"/>
    <property type="match status" value="1"/>
</dbReference>
<reference evidence="2 3" key="1">
    <citation type="submission" date="2018-11" db="EMBL/GenBank/DDBJ databases">
        <title>Arenibacter aquaticus sp.nov., a marine bacterium isolated from surface seawater in the South China Sea.</title>
        <authorList>
            <person name="Guo J."/>
            <person name="Sun J."/>
        </authorList>
    </citation>
    <scope>NUCLEOTIDE SEQUENCE [LARGE SCALE GENOMIC DNA]</scope>
    <source>
        <strain evidence="2 3">GUO666</strain>
    </source>
</reference>
<name>A0A430JXR4_9FLAO</name>
<evidence type="ECO:0000259" key="1">
    <source>
        <dbReference type="PROSITE" id="PS51340"/>
    </source>
</evidence>
<dbReference type="RefSeq" id="WP_126164183.1">
    <property type="nucleotide sequence ID" value="NZ_RQPJ01000024.1"/>
</dbReference>
<organism evidence="2 3">
    <name type="scientific">Arenibacter aquaticus</name>
    <dbReference type="NCBI Taxonomy" id="2489054"/>
    <lineage>
        <taxon>Bacteria</taxon>
        <taxon>Pseudomonadati</taxon>
        <taxon>Bacteroidota</taxon>
        <taxon>Flavobacteriia</taxon>
        <taxon>Flavobacteriales</taxon>
        <taxon>Flavobacteriaceae</taxon>
        <taxon>Arenibacter</taxon>
    </lineage>
</organism>
<dbReference type="InterPro" id="IPR005302">
    <property type="entry name" value="MoCF_Sase_C"/>
</dbReference>
<dbReference type="PANTHER" id="PTHR30212:SF2">
    <property type="entry name" value="PROTEIN YIIM"/>
    <property type="match status" value="1"/>
</dbReference>
<comment type="caution">
    <text evidence="2">The sequence shown here is derived from an EMBL/GenBank/DDBJ whole genome shotgun (WGS) entry which is preliminary data.</text>
</comment>
<dbReference type="EMBL" id="RQPJ01000024">
    <property type="protein sequence ID" value="RTE51644.1"/>
    <property type="molecule type" value="Genomic_DNA"/>
</dbReference>
<evidence type="ECO:0000313" key="3">
    <source>
        <dbReference type="Proteomes" id="UP000267585"/>
    </source>
</evidence>
<dbReference type="Pfam" id="PF03473">
    <property type="entry name" value="MOSC"/>
    <property type="match status" value="1"/>
</dbReference>
<dbReference type="Proteomes" id="UP000267585">
    <property type="component" value="Unassembled WGS sequence"/>
</dbReference>
<protein>
    <submittedName>
        <fullName evidence="2">MOSC domain-containing protein</fullName>
    </submittedName>
</protein>
<feature type="domain" description="MOSC" evidence="1">
    <location>
        <begin position="28"/>
        <end position="163"/>
    </location>
</feature>
<dbReference type="InterPro" id="IPR011037">
    <property type="entry name" value="Pyrv_Knase-like_insert_dom_sf"/>
</dbReference>
<accession>A0A430JXR4</accession>
<dbReference type="AlphaFoldDB" id="A0A430JXR4"/>
<dbReference type="GO" id="GO:0030170">
    <property type="term" value="F:pyridoxal phosphate binding"/>
    <property type="evidence" value="ECO:0007669"/>
    <property type="project" value="InterPro"/>
</dbReference>
<gene>
    <name evidence="2" type="ORF">EHW67_19995</name>
</gene>
<proteinExistence type="predicted"/>
<dbReference type="Gene3D" id="2.40.33.20">
    <property type="entry name" value="PK beta-barrel domain-like"/>
    <property type="match status" value="1"/>
</dbReference>
<dbReference type="PANTHER" id="PTHR30212">
    <property type="entry name" value="PROTEIN YIIM"/>
    <property type="match status" value="1"/>
</dbReference>